<dbReference type="Pfam" id="PF11041">
    <property type="entry name" value="Phage_Wedge1"/>
    <property type="match status" value="2"/>
</dbReference>
<proteinExistence type="predicted"/>
<evidence type="ECO:0000313" key="2">
    <source>
        <dbReference type="Proteomes" id="UP000036503"/>
    </source>
</evidence>
<dbReference type="PATRIC" id="fig|1122219.3.peg.2190"/>
<dbReference type="InParanoid" id="A0A0J6WVJ4"/>
<protein>
    <recommendedName>
        <fullName evidence="3">DUF2612 domain-containing protein</fullName>
    </recommendedName>
</protein>
<name>A0A0J6WVJ4_9FIRM</name>
<dbReference type="EMBL" id="LEKT01000043">
    <property type="protein sequence ID" value="KMO85837.1"/>
    <property type="molecule type" value="Genomic_DNA"/>
</dbReference>
<keyword evidence="2" id="KW-1185">Reference proteome</keyword>
<dbReference type="InterPro" id="IPR021283">
    <property type="entry name" value="Phage_Wedge1"/>
</dbReference>
<sequence length="214" mass="24636">MALSDQYKKLITSEHQGKPNFLATLSAFLSPLDDIYDLAVYMDSYFDLDNVVGNQEDTLGVIVQANRTLTFQPDRQADPILDDQDYRNYIKAKIARNMWNGKTQSLYNIWNTIFSNNLIILDNQDMTVDICAIGMSSFIICNMIINDYIIPRPMGVLYNYFFSDNTIFGYDIESDAIKGYDEGYWTSSLPLNSFGYDLESDSERVYGYDNGYWT</sequence>
<dbReference type="AlphaFoldDB" id="A0A0J6WVJ4"/>
<gene>
    <name evidence="1" type="ORF">AB840_11190</name>
</gene>
<evidence type="ECO:0008006" key="3">
    <source>
        <dbReference type="Google" id="ProtNLM"/>
    </source>
</evidence>
<dbReference type="Proteomes" id="UP000036503">
    <property type="component" value="Unassembled WGS sequence"/>
</dbReference>
<organism evidence="1 2">
    <name type="scientific">Megasphaera cerevisiae DSM 20462</name>
    <dbReference type="NCBI Taxonomy" id="1122219"/>
    <lineage>
        <taxon>Bacteria</taxon>
        <taxon>Bacillati</taxon>
        <taxon>Bacillota</taxon>
        <taxon>Negativicutes</taxon>
        <taxon>Veillonellales</taxon>
        <taxon>Veillonellaceae</taxon>
        <taxon>Megasphaera</taxon>
    </lineage>
</organism>
<evidence type="ECO:0000313" key="1">
    <source>
        <dbReference type="EMBL" id="KMO85837.1"/>
    </source>
</evidence>
<reference evidence="1 2" key="1">
    <citation type="submission" date="2015-06" db="EMBL/GenBank/DDBJ databases">
        <title>Draft genome sequence of beer spoilage bacterium Megasphaera cerevisiae type strain 20462.</title>
        <authorList>
            <person name="Kutumbaka K."/>
            <person name="Pasmowitz J."/>
            <person name="Mategko J."/>
            <person name="Reyes D."/>
            <person name="Friedrich A."/>
            <person name="Han S."/>
            <person name="Martens-Habbena W."/>
            <person name="Neal-McKinney J."/>
            <person name="Janagama H.K."/>
            <person name="Nadala C."/>
            <person name="Samadpour M."/>
        </authorList>
    </citation>
    <scope>NUCLEOTIDE SEQUENCE [LARGE SCALE GENOMIC DNA]</scope>
    <source>
        <strain evidence="1 2">DSM 20462</strain>
    </source>
</reference>
<dbReference type="OrthoDB" id="5465402at2"/>
<comment type="caution">
    <text evidence="1">The sequence shown here is derived from an EMBL/GenBank/DDBJ whole genome shotgun (WGS) entry which is preliminary data.</text>
</comment>
<accession>A0A0J6WVJ4</accession>
<dbReference type="RefSeq" id="WP_048514937.1">
    <property type="nucleotide sequence ID" value="NZ_FUXD01000008.1"/>
</dbReference>